<evidence type="ECO:0000313" key="1">
    <source>
        <dbReference type="EMBL" id="AEF40947.1"/>
    </source>
</evidence>
<dbReference type="OrthoDB" id="9799840at2"/>
<dbReference type="SUPFAM" id="SSF55298">
    <property type="entry name" value="YjgF-like"/>
    <property type="match status" value="1"/>
</dbReference>
<reference evidence="1 2" key="1">
    <citation type="journal article" date="2011" name="J. Bacteriol.">
        <title>Complete genome sequence of Amycolicicoccus subflavus DQS3-9A1T, an actinomycete isolated from crude oil-polluted soil.</title>
        <authorList>
            <person name="Cai M."/>
            <person name="Chen W.M."/>
            <person name="Nie Y."/>
            <person name="Chi C.Q."/>
            <person name="Wang Y.N."/>
            <person name="Tang Y.Q."/>
            <person name="Li G.Y."/>
            <person name="Wu X.L."/>
        </authorList>
    </citation>
    <scope>NUCLEOTIDE SEQUENCE [LARGE SCALE GENOMIC DNA]</scope>
    <source>
        <strain evidence="2">DSM 45089 / DQS3-9A1</strain>
    </source>
</reference>
<dbReference type="InterPro" id="IPR006175">
    <property type="entry name" value="YjgF/YER057c/UK114"/>
</dbReference>
<dbReference type="HOGENOM" id="CLU_100715_5_0_11"/>
<dbReference type="AlphaFoldDB" id="F6EFL8"/>
<proteinExistence type="predicted"/>
<dbReference type="EMBL" id="CP002786">
    <property type="protein sequence ID" value="AEF40947.1"/>
    <property type="molecule type" value="Genomic_DNA"/>
</dbReference>
<dbReference type="CDD" id="cd00448">
    <property type="entry name" value="YjgF_YER057c_UK114_family"/>
    <property type="match status" value="1"/>
</dbReference>
<dbReference type="STRING" id="443218.AS9A_2500"/>
<sequence length="134" mass="14026">MSRVSAPSVPEPPRPGMFSNARVHGQHFVISGMHAGSADGPIGGGDTYLQAREAFRRIVALTEACGATPGDILALRLYLTDIDDKAAVGKARAEVFSGDFPCSTLVEVTRLVDPDLKVEIEAQGVIGAAAHGQK</sequence>
<dbReference type="PANTHER" id="PTHR43857">
    <property type="entry name" value="BLR7761 PROTEIN"/>
    <property type="match status" value="1"/>
</dbReference>
<dbReference type="InterPro" id="IPR035959">
    <property type="entry name" value="RutC-like_sf"/>
</dbReference>
<protein>
    <submittedName>
        <fullName evidence="1">Uncharacterized protein</fullName>
    </submittedName>
</protein>
<accession>F6EFL8</accession>
<organism evidence="1 2">
    <name type="scientific">Hoyosella subflava (strain DSM 45089 / JCM 17490 / NBRC 109087 / DQS3-9A1)</name>
    <name type="common">Amycolicicoccus subflavus</name>
    <dbReference type="NCBI Taxonomy" id="443218"/>
    <lineage>
        <taxon>Bacteria</taxon>
        <taxon>Bacillati</taxon>
        <taxon>Actinomycetota</taxon>
        <taxon>Actinomycetes</taxon>
        <taxon>Mycobacteriales</taxon>
        <taxon>Hoyosellaceae</taxon>
        <taxon>Hoyosella</taxon>
    </lineage>
</organism>
<keyword evidence="2" id="KW-1185">Reference proteome</keyword>
<dbReference type="KEGG" id="asd:AS9A_2500"/>
<evidence type="ECO:0000313" key="2">
    <source>
        <dbReference type="Proteomes" id="UP000009235"/>
    </source>
</evidence>
<dbReference type="PANTHER" id="PTHR43857:SF1">
    <property type="entry name" value="YJGH FAMILY PROTEIN"/>
    <property type="match status" value="1"/>
</dbReference>
<dbReference type="Proteomes" id="UP000009235">
    <property type="component" value="Chromosome"/>
</dbReference>
<dbReference type="Pfam" id="PF01042">
    <property type="entry name" value="Ribonuc_L-PSP"/>
    <property type="match status" value="1"/>
</dbReference>
<gene>
    <name evidence="1" type="ordered locus">AS9A_2500</name>
</gene>
<name>F6EFL8_HOYSD</name>
<dbReference type="RefSeq" id="WP_013807296.1">
    <property type="nucleotide sequence ID" value="NC_015564.1"/>
</dbReference>
<dbReference type="eggNOG" id="COG0251">
    <property type="taxonomic scope" value="Bacteria"/>
</dbReference>
<dbReference type="Gene3D" id="3.30.1330.40">
    <property type="entry name" value="RutC-like"/>
    <property type="match status" value="1"/>
</dbReference>